<dbReference type="AlphaFoldDB" id="A0AAJ4EKZ7"/>
<sequence length="547" mass="63890">MWNKIKKKKISLLIGACFVPIIFIFCLTLFGIGYSIFINWKEMTIFINEIKQFKILSWWNYIIKNKYGLLITLGLSLGFYCWFFYFVLFSKVKSKETAIKTTDKIDFGDSKWLSIKEIDDISDKVNIKDNYKNTGFVFNCNKNKKDLLFNLKNNIHSVIVGSTGSGKTQGIVLPTIYLNGKSTTKPNMIITDPKGELYNLTSGFLAENGYKIKVIDFRNLEKGNTWNPLKLIYDDFIKMLMINNKKEKIKWKIKYQDKIRSLSRMLIDKNIEDEFWNNSASMIIQGIILAILEDYEDKINKNNLTTEIEEMLKKELFFNKFNMASVAAIASFKKDLVEWLNNRKNTSIAKITASQVLIDSKENWTLDAILMTVAKSLEIFNNDFIRNLTSQNDINYNDFIEYPTVLYIIFSDENDNYYKLIAILISQIYQFLTNKASETIEQKLEKPVYFILDEFANLTKINNIEKWVSISRSRNIFFQFILQDINQLKLNYGDTIAKIILNNCGMHIFLHTNDLETIKYCSELFGKKQSNKLVLMKIKAILVFQKI</sequence>
<keyword evidence="5 7" id="KW-1133">Transmembrane helix</keyword>
<evidence type="ECO:0000256" key="7">
    <source>
        <dbReference type="SAM" id="Phobius"/>
    </source>
</evidence>
<protein>
    <submittedName>
        <fullName evidence="8">TraM recognition domain-containing protein</fullName>
    </submittedName>
</protein>
<evidence type="ECO:0000256" key="4">
    <source>
        <dbReference type="ARBA" id="ARBA00022692"/>
    </source>
</evidence>
<evidence type="ECO:0000313" key="8">
    <source>
        <dbReference type="EMBL" id="QIA69709.1"/>
    </source>
</evidence>
<keyword evidence="4 7" id="KW-0812">Transmembrane</keyword>
<dbReference type="NCBIfam" id="NF045973">
    <property type="entry name" value="conju_CD1115"/>
    <property type="match status" value="1"/>
</dbReference>
<dbReference type="CDD" id="cd01127">
    <property type="entry name" value="TrwB_TraG_TraD_VirD4"/>
    <property type="match status" value="2"/>
</dbReference>
<dbReference type="RefSeq" id="WP_071937975.1">
    <property type="nucleotide sequence ID" value="NZ_CP013197.1"/>
</dbReference>
<dbReference type="Pfam" id="PF02534">
    <property type="entry name" value="T4SS-DNA_transf"/>
    <property type="match status" value="1"/>
</dbReference>
<dbReference type="KEGG" id="sck:SCITRI_001819"/>
<accession>A0AAJ4EKZ7</accession>
<evidence type="ECO:0000256" key="3">
    <source>
        <dbReference type="ARBA" id="ARBA00022475"/>
    </source>
</evidence>
<keyword evidence="6 7" id="KW-0472">Membrane</keyword>
<dbReference type="GeneID" id="54239635"/>
<dbReference type="EMBL" id="CP046368">
    <property type="protein sequence ID" value="QIA69709.1"/>
    <property type="molecule type" value="Genomic_DNA"/>
</dbReference>
<dbReference type="PANTHER" id="PTHR37937:SF1">
    <property type="entry name" value="CONJUGATIVE TRANSFER: DNA TRANSPORT"/>
    <property type="match status" value="1"/>
</dbReference>
<keyword evidence="3" id="KW-1003">Cell membrane</keyword>
<dbReference type="PANTHER" id="PTHR37937">
    <property type="entry name" value="CONJUGATIVE TRANSFER: DNA TRANSPORT"/>
    <property type="match status" value="1"/>
</dbReference>
<comment type="similarity">
    <text evidence="2">Belongs to the VirD4/TraG family.</text>
</comment>
<name>A0AAJ4EKZ7_SPICI</name>
<organism evidence="8 9">
    <name type="scientific">Spiroplasma citri</name>
    <dbReference type="NCBI Taxonomy" id="2133"/>
    <lineage>
        <taxon>Bacteria</taxon>
        <taxon>Bacillati</taxon>
        <taxon>Mycoplasmatota</taxon>
        <taxon>Mollicutes</taxon>
        <taxon>Entomoplasmatales</taxon>
        <taxon>Spiroplasmataceae</taxon>
        <taxon>Spiroplasma</taxon>
    </lineage>
</organism>
<gene>
    <name evidence="8" type="ORF">GL298_09915</name>
</gene>
<dbReference type="InterPro" id="IPR051539">
    <property type="entry name" value="T4SS-coupling_protein"/>
</dbReference>
<dbReference type="Proteomes" id="UP000464735">
    <property type="component" value="Chromosome"/>
</dbReference>
<evidence type="ECO:0000256" key="1">
    <source>
        <dbReference type="ARBA" id="ARBA00004651"/>
    </source>
</evidence>
<dbReference type="Gene3D" id="3.40.50.300">
    <property type="entry name" value="P-loop containing nucleotide triphosphate hydrolases"/>
    <property type="match status" value="2"/>
</dbReference>
<dbReference type="InterPro" id="IPR003688">
    <property type="entry name" value="TraG/VirD4"/>
</dbReference>
<dbReference type="InterPro" id="IPR027417">
    <property type="entry name" value="P-loop_NTPase"/>
</dbReference>
<dbReference type="GO" id="GO:0005886">
    <property type="term" value="C:plasma membrane"/>
    <property type="evidence" value="ECO:0007669"/>
    <property type="project" value="UniProtKB-SubCell"/>
</dbReference>
<reference evidence="8 9" key="1">
    <citation type="submission" date="2019-11" db="EMBL/GenBank/DDBJ databases">
        <title>Whole genome sequencing and comparative genomics analyses of five strains of Spiroplasma citri.</title>
        <authorList>
            <person name="Yokomi R."/>
            <person name="Chen J."/>
            <person name="Rattner R."/>
            <person name="Vidalakis G."/>
        </authorList>
    </citation>
    <scope>NUCLEOTIDE SEQUENCE [LARGE SCALE GENOMIC DNA]</scope>
    <source>
        <strain evidence="8 9">BR12</strain>
    </source>
</reference>
<feature type="transmembrane region" description="Helical" evidence="7">
    <location>
        <begin position="67"/>
        <end position="88"/>
    </location>
</feature>
<comment type="subcellular location">
    <subcellularLocation>
        <location evidence="1">Cell membrane</location>
        <topology evidence="1">Multi-pass membrane protein</topology>
    </subcellularLocation>
</comment>
<evidence type="ECO:0000256" key="6">
    <source>
        <dbReference type="ARBA" id="ARBA00023136"/>
    </source>
</evidence>
<feature type="transmembrane region" description="Helical" evidence="7">
    <location>
        <begin position="12"/>
        <end position="37"/>
    </location>
</feature>
<evidence type="ECO:0000256" key="5">
    <source>
        <dbReference type="ARBA" id="ARBA00022989"/>
    </source>
</evidence>
<proteinExistence type="inferred from homology"/>
<evidence type="ECO:0000313" key="9">
    <source>
        <dbReference type="Proteomes" id="UP000464735"/>
    </source>
</evidence>
<evidence type="ECO:0000256" key="2">
    <source>
        <dbReference type="ARBA" id="ARBA00008806"/>
    </source>
</evidence>
<dbReference type="SUPFAM" id="SSF52540">
    <property type="entry name" value="P-loop containing nucleoside triphosphate hydrolases"/>
    <property type="match status" value="1"/>
</dbReference>